<keyword evidence="5" id="KW-1185">Reference proteome</keyword>
<dbReference type="InterPro" id="IPR015168">
    <property type="entry name" value="SsuA/THI5"/>
</dbReference>
<dbReference type="Pfam" id="PF09084">
    <property type="entry name" value="NMT1"/>
    <property type="match status" value="1"/>
</dbReference>
<dbReference type="HOGENOM" id="CLU_028871_6_0_11"/>
<feature type="compositionally biased region" description="Low complexity" evidence="1">
    <location>
        <begin position="16"/>
        <end position="27"/>
    </location>
</feature>
<dbReference type="Proteomes" id="UP000000485">
    <property type="component" value="Chromosome"/>
</dbReference>
<feature type="region of interest" description="Disordered" evidence="1">
    <location>
        <begin position="1"/>
        <end position="27"/>
    </location>
</feature>
<dbReference type="RefSeq" id="WP_013884215.1">
    <property type="nucleotide sequence ID" value="NC_015671.1"/>
</dbReference>
<gene>
    <name evidence="4" type="ordered locus">Celgi_2197</name>
</gene>
<dbReference type="SUPFAM" id="SSF53850">
    <property type="entry name" value="Periplasmic binding protein-like II"/>
    <property type="match status" value="1"/>
</dbReference>
<name>F8A0L2_CELGA</name>
<keyword evidence="2" id="KW-0732">Signal</keyword>
<protein>
    <submittedName>
        <fullName evidence="4">NMT1/THI5 like domain protein</fullName>
    </submittedName>
</protein>
<dbReference type="PANTHER" id="PTHR31528">
    <property type="entry name" value="4-AMINO-5-HYDROXYMETHYL-2-METHYLPYRIMIDINE PHOSPHATE SYNTHASE THI11-RELATED"/>
    <property type="match status" value="1"/>
</dbReference>
<proteinExistence type="predicted"/>
<dbReference type="STRING" id="593907.Celgi_2197"/>
<feature type="signal peptide" evidence="2">
    <location>
        <begin position="1"/>
        <end position="50"/>
    </location>
</feature>
<evidence type="ECO:0000256" key="2">
    <source>
        <dbReference type="SAM" id="SignalP"/>
    </source>
</evidence>
<dbReference type="EMBL" id="CP002665">
    <property type="protein sequence ID" value="AEI12697.1"/>
    <property type="molecule type" value="Genomic_DNA"/>
</dbReference>
<dbReference type="Gene3D" id="3.40.190.10">
    <property type="entry name" value="Periplasmic binding protein-like II"/>
    <property type="match status" value="2"/>
</dbReference>
<dbReference type="AlphaFoldDB" id="F8A0L2"/>
<feature type="domain" description="SsuA/THI5-like" evidence="3">
    <location>
        <begin position="66"/>
        <end position="282"/>
    </location>
</feature>
<evidence type="ECO:0000313" key="4">
    <source>
        <dbReference type="EMBL" id="AEI12697.1"/>
    </source>
</evidence>
<feature type="compositionally biased region" description="Basic residues" evidence="1">
    <location>
        <begin position="1"/>
        <end position="11"/>
    </location>
</feature>
<reference evidence="5" key="1">
    <citation type="submission" date="2011-04" db="EMBL/GenBank/DDBJ databases">
        <title>Complete sequence of Cellvibrio gilvus ATCC 13127.</title>
        <authorList>
            <person name="Lucas S."/>
            <person name="Han J."/>
            <person name="Lapidus A."/>
            <person name="Cheng J.-F."/>
            <person name="Goodwin L."/>
            <person name="Pitluck S."/>
            <person name="Peters L."/>
            <person name="Munk A."/>
            <person name="Detter J.C."/>
            <person name="Han C."/>
            <person name="Tapia R."/>
            <person name="Land M."/>
            <person name="Hauser L."/>
            <person name="Kyrpides N."/>
            <person name="Ivanova N."/>
            <person name="Ovchinnikova G."/>
            <person name="Pagani I."/>
            <person name="Mead D."/>
            <person name="Brumm P."/>
            <person name="Woyke T."/>
        </authorList>
    </citation>
    <scope>NUCLEOTIDE SEQUENCE [LARGE SCALE GENOMIC DNA]</scope>
    <source>
        <strain evidence="5">ATCC 13127 / NRRL B-14078</strain>
    </source>
</reference>
<dbReference type="InterPro" id="IPR027939">
    <property type="entry name" value="NMT1/THI5"/>
</dbReference>
<dbReference type="GO" id="GO:0009228">
    <property type="term" value="P:thiamine biosynthetic process"/>
    <property type="evidence" value="ECO:0007669"/>
    <property type="project" value="InterPro"/>
</dbReference>
<dbReference type="eggNOG" id="COG0715">
    <property type="taxonomic scope" value="Bacteria"/>
</dbReference>
<sequence length="353" mass="37524" precursor="true">MSHRSAARRRLMSTLTGRPGPTSARRRPAAAAAALVAAALALAGCTAADAADGPTHVTVVLDWTPNTNHSGLYLALERGYFTDAGLDVDVVEPGETSGLQMVAVGKAQFAYSVAEGLVPAREQGADVVSVATVIEHNTSSLISLASAGITRPRDLAGKRYGSYGSELESALIRRLVECDGGDPDAVQMPPLTSDDFRIGLTAGQYDAAWVFDAWDTIRLRDVDGLDVTTLAFADHTDCIPDWYTPLVATSAELVEEDPATVRAFVGALAHGYRDAMDEPDAAADALLAAAPELEPELVERSAAWLATRYADDPAAWGRQDARVWTDFVAFLQDNDLADEGFDTAAAWTDEFLP</sequence>
<evidence type="ECO:0000259" key="3">
    <source>
        <dbReference type="Pfam" id="PF09084"/>
    </source>
</evidence>
<evidence type="ECO:0000313" key="5">
    <source>
        <dbReference type="Proteomes" id="UP000000485"/>
    </source>
</evidence>
<organism evidence="4 5">
    <name type="scientific">Cellulomonas gilvus (strain ATCC 13127 / NRRL B-14078)</name>
    <name type="common">Cellvibrio gilvus</name>
    <dbReference type="NCBI Taxonomy" id="593907"/>
    <lineage>
        <taxon>Bacteria</taxon>
        <taxon>Bacillati</taxon>
        <taxon>Actinomycetota</taxon>
        <taxon>Actinomycetes</taxon>
        <taxon>Micrococcales</taxon>
        <taxon>Cellulomonadaceae</taxon>
        <taxon>Cellulomonas</taxon>
    </lineage>
</organism>
<dbReference type="KEGG" id="cga:Celgi_2197"/>
<feature type="chain" id="PRO_5003373574" evidence="2">
    <location>
        <begin position="51"/>
        <end position="353"/>
    </location>
</feature>
<dbReference type="PANTHER" id="PTHR31528:SF3">
    <property type="entry name" value="THIAMINE BIOSYNTHESIS PROTEIN HI_0357-RELATED"/>
    <property type="match status" value="1"/>
</dbReference>
<accession>F8A0L2</accession>
<evidence type="ECO:0000256" key="1">
    <source>
        <dbReference type="SAM" id="MobiDB-lite"/>
    </source>
</evidence>